<dbReference type="Gene3D" id="1.10.150.130">
    <property type="match status" value="1"/>
</dbReference>
<dbReference type="SUPFAM" id="SSF56349">
    <property type="entry name" value="DNA breaking-rejoining enzymes"/>
    <property type="match status" value="1"/>
</dbReference>
<sequence length="352" mass="38980">MPDNVTAYKDRHGRTRYRYRKTGQQPYYFKAEPGTIEFMDEYRDASGAAPIGISSADAVAPGSMDDLARKLFAAPRWLRMKSSSQYTYRRIIERYLARVDKRGVRYGTYPAKRATVGVLDVHIAELAATPASANNLRKALKKLFDYAIKLGWMTVNPAEKTDSFRSGPGFHTWTDEEIDRYRAYHALGTTARLTLELALNTAARRCNLAELERKQLQGGRWNVIHAKGTDETSVPITAETRAAIEALPAAPIRWLITGEHGGPYTIESLGNRFRKWARAAGCPGSLHGLRKAMSRQLAEAGATDAQGRAVTGQKKNATFAHYAAKADRGRLADEAMRKLIGEPGLANPPKGQ</sequence>
<evidence type="ECO:0000313" key="7">
    <source>
        <dbReference type="Proteomes" id="UP000236327"/>
    </source>
</evidence>
<dbReference type="GO" id="GO:0015074">
    <property type="term" value="P:DNA integration"/>
    <property type="evidence" value="ECO:0007669"/>
    <property type="project" value="UniProtKB-KW"/>
</dbReference>
<keyword evidence="7" id="KW-1185">Reference proteome</keyword>
<dbReference type="PROSITE" id="PS51898">
    <property type="entry name" value="TYR_RECOMBINASE"/>
    <property type="match status" value="1"/>
</dbReference>
<evidence type="ECO:0000313" key="6">
    <source>
        <dbReference type="EMBL" id="PNU06443.1"/>
    </source>
</evidence>
<dbReference type="InterPro" id="IPR013762">
    <property type="entry name" value="Integrase-like_cat_sf"/>
</dbReference>
<name>A0A2K2G5X6_9SPHN</name>
<dbReference type="GO" id="GO:0007059">
    <property type="term" value="P:chromosome segregation"/>
    <property type="evidence" value="ECO:0007669"/>
    <property type="project" value="UniProtKB-KW"/>
</dbReference>
<organism evidence="6 7">
    <name type="scientific">Novosphingobium guangzhouense</name>
    <dbReference type="NCBI Taxonomy" id="1850347"/>
    <lineage>
        <taxon>Bacteria</taxon>
        <taxon>Pseudomonadati</taxon>
        <taxon>Pseudomonadota</taxon>
        <taxon>Alphaproteobacteria</taxon>
        <taxon>Sphingomonadales</taxon>
        <taxon>Sphingomonadaceae</taxon>
        <taxon>Novosphingobium</taxon>
    </lineage>
</organism>
<dbReference type="InterPro" id="IPR002104">
    <property type="entry name" value="Integrase_catalytic"/>
</dbReference>
<dbReference type="InterPro" id="IPR050090">
    <property type="entry name" value="Tyrosine_recombinase_XerCD"/>
</dbReference>
<evidence type="ECO:0000256" key="4">
    <source>
        <dbReference type="ARBA" id="ARBA00023172"/>
    </source>
</evidence>
<dbReference type="EMBL" id="LYMM01000002">
    <property type="protein sequence ID" value="PNU06443.1"/>
    <property type="molecule type" value="Genomic_DNA"/>
</dbReference>
<evidence type="ECO:0000256" key="1">
    <source>
        <dbReference type="ARBA" id="ARBA00022829"/>
    </source>
</evidence>
<feature type="domain" description="Tyr recombinase" evidence="5">
    <location>
        <begin position="168"/>
        <end position="336"/>
    </location>
</feature>
<keyword evidence="3" id="KW-0238">DNA-binding</keyword>
<dbReference type="GO" id="GO:0006310">
    <property type="term" value="P:DNA recombination"/>
    <property type="evidence" value="ECO:0007669"/>
    <property type="project" value="UniProtKB-KW"/>
</dbReference>
<protein>
    <recommendedName>
        <fullName evidence="5">Tyr recombinase domain-containing protein</fullName>
    </recommendedName>
</protein>
<evidence type="ECO:0000259" key="5">
    <source>
        <dbReference type="PROSITE" id="PS51898"/>
    </source>
</evidence>
<proteinExistence type="predicted"/>
<keyword evidence="1" id="KW-0159">Chromosome partition</keyword>
<reference evidence="6 7" key="1">
    <citation type="submission" date="2016-05" db="EMBL/GenBank/DDBJ databases">
        <title>Complete genome sequence of Novosphingobium guangzhouense SA925(T).</title>
        <authorList>
            <person name="Sha S."/>
        </authorList>
    </citation>
    <scope>NUCLEOTIDE SEQUENCE [LARGE SCALE GENOMIC DNA]</scope>
    <source>
        <strain evidence="6 7">SA925</strain>
    </source>
</reference>
<keyword evidence="4" id="KW-0233">DNA recombination</keyword>
<accession>A0A2K2G5X6</accession>
<evidence type="ECO:0000256" key="3">
    <source>
        <dbReference type="ARBA" id="ARBA00023125"/>
    </source>
</evidence>
<dbReference type="InterPro" id="IPR010998">
    <property type="entry name" value="Integrase_recombinase_N"/>
</dbReference>
<evidence type="ECO:0000256" key="2">
    <source>
        <dbReference type="ARBA" id="ARBA00022908"/>
    </source>
</evidence>
<dbReference type="Proteomes" id="UP000236327">
    <property type="component" value="Unassembled WGS sequence"/>
</dbReference>
<comment type="caution">
    <text evidence="6">The sequence shown here is derived from an EMBL/GenBank/DDBJ whole genome shotgun (WGS) entry which is preliminary data.</text>
</comment>
<dbReference type="InterPro" id="IPR011010">
    <property type="entry name" value="DNA_brk_join_enz"/>
</dbReference>
<keyword evidence="2" id="KW-0229">DNA integration</keyword>
<dbReference type="Gene3D" id="1.10.443.10">
    <property type="entry name" value="Intergrase catalytic core"/>
    <property type="match status" value="1"/>
</dbReference>
<dbReference type="PANTHER" id="PTHR30349:SF81">
    <property type="entry name" value="TYROSINE RECOMBINASE XERC"/>
    <property type="match status" value="1"/>
</dbReference>
<dbReference type="PANTHER" id="PTHR30349">
    <property type="entry name" value="PHAGE INTEGRASE-RELATED"/>
    <property type="match status" value="1"/>
</dbReference>
<dbReference type="GO" id="GO:0003677">
    <property type="term" value="F:DNA binding"/>
    <property type="evidence" value="ECO:0007669"/>
    <property type="project" value="UniProtKB-KW"/>
</dbReference>
<gene>
    <name evidence="6" type="ORF">A8V01_02545</name>
</gene>
<dbReference type="Pfam" id="PF00589">
    <property type="entry name" value="Phage_integrase"/>
    <property type="match status" value="1"/>
</dbReference>
<dbReference type="AlphaFoldDB" id="A0A2K2G5X6"/>